<dbReference type="InterPro" id="IPR011011">
    <property type="entry name" value="Znf_FYVE_PHD"/>
</dbReference>
<evidence type="ECO:0000313" key="2">
    <source>
        <dbReference type="EMBL" id="TFK31686.1"/>
    </source>
</evidence>
<dbReference type="Gene3D" id="2.30.30.490">
    <property type="match status" value="1"/>
</dbReference>
<accession>A0A5C3LIG6</accession>
<protein>
    <recommendedName>
        <fullName evidence="4">BAH domain-containing protein</fullName>
    </recommendedName>
</protein>
<dbReference type="InterPro" id="IPR043151">
    <property type="entry name" value="BAH_sf"/>
</dbReference>
<dbReference type="OrthoDB" id="10259622at2759"/>
<proteinExistence type="predicted"/>
<evidence type="ECO:0000313" key="3">
    <source>
        <dbReference type="Proteomes" id="UP000308652"/>
    </source>
</evidence>
<gene>
    <name evidence="2" type="ORF">BDQ12DRAFT_693727</name>
</gene>
<reference evidence="2 3" key="1">
    <citation type="journal article" date="2019" name="Nat. Ecol. Evol.">
        <title>Megaphylogeny resolves global patterns of mushroom evolution.</title>
        <authorList>
            <person name="Varga T."/>
            <person name="Krizsan K."/>
            <person name="Foldi C."/>
            <person name="Dima B."/>
            <person name="Sanchez-Garcia M."/>
            <person name="Sanchez-Ramirez S."/>
            <person name="Szollosi G.J."/>
            <person name="Szarkandi J.G."/>
            <person name="Papp V."/>
            <person name="Albert L."/>
            <person name="Andreopoulos W."/>
            <person name="Angelini C."/>
            <person name="Antonin V."/>
            <person name="Barry K.W."/>
            <person name="Bougher N.L."/>
            <person name="Buchanan P."/>
            <person name="Buyck B."/>
            <person name="Bense V."/>
            <person name="Catcheside P."/>
            <person name="Chovatia M."/>
            <person name="Cooper J."/>
            <person name="Damon W."/>
            <person name="Desjardin D."/>
            <person name="Finy P."/>
            <person name="Geml J."/>
            <person name="Haridas S."/>
            <person name="Hughes K."/>
            <person name="Justo A."/>
            <person name="Karasinski D."/>
            <person name="Kautmanova I."/>
            <person name="Kiss B."/>
            <person name="Kocsube S."/>
            <person name="Kotiranta H."/>
            <person name="LaButti K.M."/>
            <person name="Lechner B.E."/>
            <person name="Liimatainen K."/>
            <person name="Lipzen A."/>
            <person name="Lukacs Z."/>
            <person name="Mihaltcheva S."/>
            <person name="Morgado L.N."/>
            <person name="Niskanen T."/>
            <person name="Noordeloos M.E."/>
            <person name="Ohm R.A."/>
            <person name="Ortiz-Santana B."/>
            <person name="Ovrebo C."/>
            <person name="Racz N."/>
            <person name="Riley R."/>
            <person name="Savchenko A."/>
            <person name="Shiryaev A."/>
            <person name="Soop K."/>
            <person name="Spirin V."/>
            <person name="Szebenyi C."/>
            <person name="Tomsovsky M."/>
            <person name="Tulloss R.E."/>
            <person name="Uehling J."/>
            <person name="Grigoriev I.V."/>
            <person name="Vagvolgyi C."/>
            <person name="Papp T."/>
            <person name="Martin F.M."/>
            <person name="Miettinen O."/>
            <person name="Hibbett D.S."/>
            <person name="Nagy L.G."/>
        </authorList>
    </citation>
    <scope>NUCLEOTIDE SEQUENCE [LARGE SCALE GENOMIC DNA]</scope>
    <source>
        <strain evidence="2 3">CBS 166.37</strain>
    </source>
</reference>
<evidence type="ECO:0008006" key="4">
    <source>
        <dbReference type="Google" id="ProtNLM"/>
    </source>
</evidence>
<dbReference type="SUPFAM" id="SSF57903">
    <property type="entry name" value="FYVE/PHD zinc finger"/>
    <property type="match status" value="1"/>
</dbReference>
<sequence>MPQRHRRLTMTKSKPKTPRRRGGDPNAPTWEMWKDMVPYQSFIVTDKDNVQHKFAKGDVASILPFARTWDDKKELVQHDFWIGKIREIKAKVDEDETNEVWVDVQWYYSGSNVGDVIKSFDVSACGKYERVKSDHHDFVSSEAFNDVETLLKLNERNPYQEYIRDDVFYQRHTFEVQARKVKFEQPQPGSNTCTCNKPYSPDDKTTLMHFCPRPSCRKWYHSTCLLRAKSKERRVASWEMRLLVSSPDSDDTLVLEELVTSPPKKRQRRRPSSDDAISISPRMSLNDALELIPDDVLRIAQQPIVKGHSYKGGGIVGNVNAVACARKMVYDALSGTDLPDDWRDVLTEVGKKELSDAIVKLEDRRTIPAFICPQCEGAI</sequence>
<keyword evidence="3" id="KW-1185">Reference proteome</keyword>
<dbReference type="EMBL" id="ML213719">
    <property type="protein sequence ID" value="TFK31686.1"/>
    <property type="molecule type" value="Genomic_DNA"/>
</dbReference>
<organism evidence="2 3">
    <name type="scientific">Crucibulum laeve</name>
    <dbReference type="NCBI Taxonomy" id="68775"/>
    <lineage>
        <taxon>Eukaryota</taxon>
        <taxon>Fungi</taxon>
        <taxon>Dikarya</taxon>
        <taxon>Basidiomycota</taxon>
        <taxon>Agaricomycotina</taxon>
        <taxon>Agaricomycetes</taxon>
        <taxon>Agaricomycetidae</taxon>
        <taxon>Agaricales</taxon>
        <taxon>Agaricineae</taxon>
        <taxon>Nidulariaceae</taxon>
        <taxon>Crucibulum</taxon>
    </lineage>
</organism>
<dbReference type="PANTHER" id="PTHR46364">
    <property type="entry name" value="OS08G0421900 PROTEIN"/>
    <property type="match status" value="1"/>
</dbReference>
<dbReference type="Proteomes" id="UP000308652">
    <property type="component" value="Unassembled WGS sequence"/>
</dbReference>
<feature type="region of interest" description="Disordered" evidence="1">
    <location>
        <begin position="1"/>
        <end position="29"/>
    </location>
</feature>
<evidence type="ECO:0000256" key="1">
    <source>
        <dbReference type="SAM" id="MobiDB-lite"/>
    </source>
</evidence>
<dbReference type="AlphaFoldDB" id="A0A5C3LIG6"/>
<name>A0A5C3LIG6_9AGAR</name>
<feature type="compositionally biased region" description="Basic residues" evidence="1">
    <location>
        <begin position="1"/>
        <end position="20"/>
    </location>
</feature>